<dbReference type="PANTHER" id="PTHR30575:SF0">
    <property type="entry name" value="XAA-ARG DIPEPTIDASE"/>
    <property type="match status" value="1"/>
</dbReference>
<dbReference type="SUPFAM" id="SSF53187">
    <property type="entry name" value="Zn-dependent exopeptidases"/>
    <property type="match status" value="1"/>
</dbReference>
<dbReference type="Proteomes" id="UP001501414">
    <property type="component" value="Unassembled WGS sequence"/>
</dbReference>
<comment type="similarity">
    <text evidence="1">Belongs to the peptidase M20A family.</text>
</comment>
<dbReference type="Gene3D" id="3.40.630.10">
    <property type="entry name" value="Zn peptidases"/>
    <property type="match status" value="1"/>
</dbReference>
<evidence type="ECO:0000256" key="1">
    <source>
        <dbReference type="PIRNR" id="PIRNR037226"/>
    </source>
</evidence>
<dbReference type="InterPro" id="IPR017144">
    <property type="entry name" value="Xaa-Arg_dipeptidase"/>
</dbReference>
<keyword evidence="4" id="KW-1185">Reference proteome</keyword>
<dbReference type="InterPro" id="IPR052030">
    <property type="entry name" value="Peptidase_M20/M20A_hydrolases"/>
</dbReference>
<dbReference type="Gene3D" id="3.30.70.360">
    <property type="match status" value="1"/>
</dbReference>
<feature type="domain" description="Peptidase M20 dimerisation" evidence="2">
    <location>
        <begin position="212"/>
        <end position="302"/>
    </location>
</feature>
<dbReference type="InterPro" id="IPR036264">
    <property type="entry name" value="Bact_exopeptidase_dim_dom"/>
</dbReference>
<reference evidence="4" key="1">
    <citation type="journal article" date="2019" name="Int. J. Syst. Evol. Microbiol.">
        <title>The Global Catalogue of Microorganisms (GCM) 10K type strain sequencing project: providing services to taxonomists for standard genome sequencing and annotation.</title>
        <authorList>
            <consortium name="The Broad Institute Genomics Platform"/>
            <consortium name="The Broad Institute Genome Sequencing Center for Infectious Disease"/>
            <person name="Wu L."/>
            <person name="Ma J."/>
        </authorList>
    </citation>
    <scope>NUCLEOTIDE SEQUENCE [LARGE SCALE GENOMIC DNA]</scope>
    <source>
        <strain evidence="4">JCM 11896</strain>
    </source>
</reference>
<dbReference type="PANTHER" id="PTHR30575">
    <property type="entry name" value="PEPTIDASE M20"/>
    <property type="match status" value="1"/>
</dbReference>
<dbReference type="InterPro" id="IPR011650">
    <property type="entry name" value="Peptidase_M20_dimer"/>
</dbReference>
<dbReference type="PIRSF" id="PIRSF037226">
    <property type="entry name" value="Amidohydrolase_ACY1L2_prd"/>
    <property type="match status" value="1"/>
</dbReference>
<gene>
    <name evidence="3" type="ORF">GCM10009613_01430</name>
</gene>
<proteinExistence type="inferred from homology"/>
<dbReference type="RefSeq" id="WP_425563560.1">
    <property type="nucleotide sequence ID" value="NZ_BAAAJK010000001.1"/>
</dbReference>
<evidence type="ECO:0000259" key="2">
    <source>
        <dbReference type="Pfam" id="PF07687"/>
    </source>
</evidence>
<evidence type="ECO:0000313" key="3">
    <source>
        <dbReference type="EMBL" id="GAA1379170.1"/>
    </source>
</evidence>
<dbReference type="Pfam" id="PF07687">
    <property type="entry name" value="M20_dimer"/>
    <property type="match status" value="1"/>
</dbReference>
<comment type="caution">
    <text evidence="3">The sequence shown here is derived from an EMBL/GenBank/DDBJ whole genome shotgun (WGS) entry which is preliminary data.</text>
</comment>
<dbReference type="CDD" id="cd05672">
    <property type="entry name" value="M20_ACY1L2-like"/>
    <property type="match status" value="1"/>
</dbReference>
<dbReference type="InterPro" id="IPR017439">
    <property type="entry name" value="Amidohydrolase"/>
</dbReference>
<dbReference type="SUPFAM" id="SSF55031">
    <property type="entry name" value="Bacterial exopeptidase dimerisation domain"/>
    <property type="match status" value="1"/>
</dbReference>
<sequence>MTCPEHEDPLQPSRAHDDAVTRETAVRAAAAEPITSPHDGAPPAVRRLLTAAVDELAEQLLELSHGLHADPETAFTEHRAAAAVAALLDRHGIAAEIGGYGLDTALRATAGTGSGPTVAVLAEYDALPGIGHACGHNVICSAAVGAFLALARLLARDDAPIGTVLLLGTPAEEGGGGKETMARAGAFDGVDAAVMVHPFAHDIADHPFLGRRQLEVTYHGVAAHASAQPHMGRNALDAVVLGYQGVAMLRQHLPDGDRVHGIVTDGGQVPNVVPERAAARYYLRSQDPESLLDLTTRVQAIAVGAAAMTGCGYTLTWDPRPPYLPIRHNRTLAARWAVHQTERGRTVWPRGVVPESETGSTDLGNVSLRVPSIHPMLAIAEPGTALHTVGFAQAAGGPGGDRGVVDGAAGLALVVADLLHDAGLRDAVAAEFAAAGGPVDVPSFFDR</sequence>
<dbReference type="InterPro" id="IPR002933">
    <property type="entry name" value="Peptidase_M20"/>
</dbReference>
<protein>
    <recommendedName>
        <fullName evidence="1">Peptidase M20 domain-containing protein 2</fullName>
    </recommendedName>
</protein>
<dbReference type="EMBL" id="BAAAJK010000001">
    <property type="protein sequence ID" value="GAA1379170.1"/>
    <property type="molecule type" value="Genomic_DNA"/>
</dbReference>
<accession>A0ABP4I306</accession>
<dbReference type="NCBIfam" id="TIGR01891">
    <property type="entry name" value="amidohydrolases"/>
    <property type="match status" value="1"/>
</dbReference>
<name>A0ABP4I306_9PSEU</name>
<organism evidence="3 4">
    <name type="scientific">Pseudonocardia kongjuensis</name>
    <dbReference type="NCBI Taxonomy" id="102227"/>
    <lineage>
        <taxon>Bacteria</taxon>
        <taxon>Bacillati</taxon>
        <taxon>Actinomycetota</taxon>
        <taxon>Actinomycetes</taxon>
        <taxon>Pseudonocardiales</taxon>
        <taxon>Pseudonocardiaceae</taxon>
        <taxon>Pseudonocardia</taxon>
    </lineage>
</organism>
<dbReference type="Pfam" id="PF01546">
    <property type="entry name" value="Peptidase_M20"/>
    <property type="match status" value="1"/>
</dbReference>
<evidence type="ECO:0000313" key="4">
    <source>
        <dbReference type="Proteomes" id="UP001501414"/>
    </source>
</evidence>